<evidence type="ECO:0000259" key="4">
    <source>
        <dbReference type="PROSITE" id="PS50011"/>
    </source>
</evidence>
<feature type="domain" description="Protein kinase" evidence="4">
    <location>
        <begin position="9"/>
        <end position="278"/>
    </location>
</feature>
<protein>
    <recommendedName>
        <fullName evidence="2">Casein kinase I</fullName>
        <ecNumber evidence="1">2.7.11.1</ecNumber>
    </recommendedName>
</protein>
<gene>
    <name evidence="5" type="ORF">LGLO00237_LOCUS29193</name>
</gene>
<dbReference type="SUPFAM" id="SSF56112">
    <property type="entry name" value="Protein kinase-like (PK-like)"/>
    <property type="match status" value="1"/>
</dbReference>
<evidence type="ECO:0000256" key="2">
    <source>
        <dbReference type="ARBA" id="ARBA00023860"/>
    </source>
</evidence>
<dbReference type="InterPro" id="IPR000719">
    <property type="entry name" value="Prot_kinase_dom"/>
</dbReference>
<dbReference type="AlphaFoldDB" id="A0A7S3ZAQ2"/>
<dbReference type="GO" id="GO:0005524">
    <property type="term" value="F:ATP binding"/>
    <property type="evidence" value="ECO:0007669"/>
    <property type="project" value="InterPro"/>
</dbReference>
<evidence type="ECO:0000313" key="5">
    <source>
        <dbReference type="EMBL" id="CAE0677412.1"/>
    </source>
</evidence>
<feature type="region of interest" description="Disordered" evidence="3">
    <location>
        <begin position="294"/>
        <end position="331"/>
    </location>
</feature>
<dbReference type="EC" id="2.7.11.1" evidence="1"/>
<proteinExistence type="predicted"/>
<reference evidence="5" key="1">
    <citation type="submission" date="2021-01" db="EMBL/GenBank/DDBJ databases">
        <authorList>
            <person name="Corre E."/>
            <person name="Pelletier E."/>
            <person name="Niang G."/>
            <person name="Scheremetjew M."/>
            <person name="Finn R."/>
            <person name="Kale V."/>
            <person name="Holt S."/>
            <person name="Cochrane G."/>
            <person name="Meng A."/>
            <person name="Brown T."/>
            <person name="Cohen L."/>
        </authorList>
    </citation>
    <scope>NUCLEOTIDE SEQUENCE</scope>
    <source>
        <strain evidence="5">CCCM811</strain>
    </source>
</reference>
<dbReference type="InterPro" id="IPR050235">
    <property type="entry name" value="CK1_Ser-Thr_kinase"/>
</dbReference>
<dbReference type="EMBL" id="HBIV01041411">
    <property type="protein sequence ID" value="CAE0677412.1"/>
    <property type="molecule type" value="Transcribed_RNA"/>
</dbReference>
<feature type="compositionally biased region" description="Polar residues" evidence="3">
    <location>
        <begin position="294"/>
        <end position="306"/>
    </location>
</feature>
<feature type="compositionally biased region" description="Polar residues" evidence="3">
    <location>
        <begin position="403"/>
        <end position="433"/>
    </location>
</feature>
<feature type="compositionally biased region" description="Polar residues" evidence="3">
    <location>
        <begin position="378"/>
        <end position="394"/>
    </location>
</feature>
<dbReference type="FunFam" id="1.10.510.10:FF:000596">
    <property type="entry name" value="CK1 family protein kinase"/>
    <property type="match status" value="1"/>
</dbReference>
<accession>A0A7S3ZAQ2</accession>
<dbReference type="PROSITE" id="PS50011">
    <property type="entry name" value="PROTEIN_KINASE_DOM"/>
    <property type="match status" value="1"/>
</dbReference>
<dbReference type="InterPro" id="IPR008271">
    <property type="entry name" value="Ser/Thr_kinase_AS"/>
</dbReference>
<dbReference type="SMART" id="SM00220">
    <property type="entry name" value="S_TKc"/>
    <property type="match status" value="1"/>
</dbReference>
<dbReference type="InterPro" id="IPR011009">
    <property type="entry name" value="Kinase-like_dom_sf"/>
</dbReference>
<sequence>MDIRVGRNYRLGKKINSGSFGEIYHGTNVLTKGPVAVKLESRKTNFPQLVFESKVYRILKGGVGIPNVHWSGKEGDYNVMVMDLLGPSLEDLFSYCGRRFSLKTVLILADHMISRVEYMHSRNLLHRDIKPDNFVMGNSKRTHLVHIIDFGLAKKYRHHKTHKHIEYGTDRNLTGTARYASINAHAGVEQSRRDDMESLGYVFLYFLRGSLPWQGLSAKTKEDKYKLIWKKKETTTVAELCEGFPDAFAKYLTYCREMSFNQQPDYGHLKRLFRDVFFEQGFKMDFAYDWTTSQTHENKSTSTRENQAVRRRESNLKRGATIGDLTPSLQVPDRVTSKEAAVREFYSRSRKSSMRRSSSRDAPVITQRSRRSLIPPRNHSTSGSHHTQLQTNRHMQLPRRVTTALNTRASSTNPRSGQQNGRHQLQPNRSTATTKRRQNAKDSNALRPIDELKKR</sequence>
<dbReference type="Gene3D" id="1.10.510.10">
    <property type="entry name" value="Transferase(Phosphotransferase) domain 1"/>
    <property type="match status" value="1"/>
</dbReference>
<feature type="compositionally biased region" description="Basic and acidic residues" evidence="3">
    <location>
        <begin position="307"/>
        <end position="316"/>
    </location>
</feature>
<evidence type="ECO:0000256" key="1">
    <source>
        <dbReference type="ARBA" id="ARBA00012513"/>
    </source>
</evidence>
<dbReference type="GO" id="GO:0004674">
    <property type="term" value="F:protein serine/threonine kinase activity"/>
    <property type="evidence" value="ECO:0007669"/>
    <property type="project" value="UniProtKB-EC"/>
</dbReference>
<organism evidence="5">
    <name type="scientific">Lotharella globosa</name>
    <dbReference type="NCBI Taxonomy" id="91324"/>
    <lineage>
        <taxon>Eukaryota</taxon>
        <taxon>Sar</taxon>
        <taxon>Rhizaria</taxon>
        <taxon>Cercozoa</taxon>
        <taxon>Chlorarachniophyceae</taxon>
        <taxon>Lotharella</taxon>
    </lineage>
</organism>
<dbReference type="Pfam" id="PF00069">
    <property type="entry name" value="Pkinase"/>
    <property type="match status" value="1"/>
</dbReference>
<evidence type="ECO:0000256" key="3">
    <source>
        <dbReference type="SAM" id="MobiDB-lite"/>
    </source>
</evidence>
<dbReference type="PANTHER" id="PTHR11909">
    <property type="entry name" value="CASEIN KINASE-RELATED"/>
    <property type="match status" value="1"/>
</dbReference>
<feature type="region of interest" description="Disordered" evidence="3">
    <location>
        <begin position="344"/>
        <end position="455"/>
    </location>
</feature>
<name>A0A7S3ZAQ2_9EUKA</name>
<dbReference type="PROSITE" id="PS00108">
    <property type="entry name" value="PROTEIN_KINASE_ST"/>
    <property type="match status" value="1"/>
</dbReference>